<dbReference type="PANTHER" id="PTHR46796">
    <property type="entry name" value="HTH-TYPE TRANSCRIPTIONAL ACTIVATOR RHAS-RELATED"/>
    <property type="match status" value="1"/>
</dbReference>
<name>A0A4Q1JRP1_9GAMM</name>
<feature type="domain" description="HTH araC/xylS-type" evidence="4">
    <location>
        <begin position="190"/>
        <end position="291"/>
    </location>
</feature>
<dbReference type="PROSITE" id="PS01124">
    <property type="entry name" value="HTH_ARAC_FAMILY_2"/>
    <property type="match status" value="1"/>
</dbReference>
<keyword evidence="1" id="KW-0805">Transcription regulation</keyword>
<keyword evidence="3" id="KW-0804">Transcription</keyword>
<keyword evidence="6" id="KW-1185">Reference proteome</keyword>
<evidence type="ECO:0000313" key="5">
    <source>
        <dbReference type="EMBL" id="RXR00857.1"/>
    </source>
</evidence>
<dbReference type="OrthoDB" id="9809338at2"/>
<dbReference type="GO" id="GO:0003700">
    <property type="term" value="F:DNA-binding transcription factor activity"/>
    <property type="evidence" value="ECO:0007669"/>
    <property type="project" value="InterPro"/>
</dbReference>
<evidence type="ECO:0000256" key="1">
    <source>
        <dbReference type="ARBA" id="ARBA00023015"/>
    </source>
</evidence>
<comment type="caution">
    <text evidence="5">The sequence shown here is derived from an EMBL/GenBank/DDBJ whole genome shotgun (WGS) entry which is preliminary data.</text>
</comment>
<evidence type="ECO:0000313" key="6">
    <source>
        <dbReference type="Proteomes" id="UP000289784"/>
    </source>
</evidence>
<organism evidence="5 6">
    <name type="scientific">Pseudoxanthomonas composti</name>
    <dbReference type="NCBI Taxonomy" id="2137479"/>
    <lineage>
        <taxon>Bacteria</taxon>
        <taxon>Pseudomonadati</taxon>
        <taxon>Pseudomonadota</taxon>
        <taxon>Gammaproteobacteria</taxon>
        <taxon>Lysobacterales</taxon>
        <taxon>Lysobacteraceae</taxon>
        <taxon>Pseudoxanthomonas</taxon>
    </lineage>
</organism>
<gene>
    <name evidence="5" type="ORF">EPA99_16345</name>
</gene>
<dbReference type="InterPro" id="IPR050204">
    <property type="entry name" value="AraC_XylS_family_regulators"/>
</dbReference>
<dbReference type="EMBL" id="SAWZ01000011">
    <property type="protein sequence ID" value="RXR00857.1"/>
    <property type="molecule type" value="Genomic_DNA"/>
</dbReference>
<reference evidence="5 6" key="1">
    <citation type="submission" date="2019-01" db="EMBL/GenBank/DDBJ databases">
        <title>Pseudoxanthomonas composti sp. nov., isolated from compost.</title>
        <authorList>
            <person name="Yang G."/>
        </authorList>
    </citation>
    <scope>NUCLEOTIDE SEQUENCE [LARGE SCALE GENOMIC DNA]</scope>
    <source>
        <strain evidence="5 6">GSS15</strain>
    </source>
</reference>
<keyword evidence="2" id="KW-0238">DNA-binding</keyword>
<dbReference type="RefSeq" id="WP_129472319.1">
    <property type="nucleotide sequence ID" value="NZ_SAWZ01000011.1"/>
</dbReference>
<proteinExistence type="predicted"/>
<accession>A0A4Q1JRP1</accession>
<dbReference type="Pfam" id="PF12833">
    <property type="entry name" value="HTH_18"/>
    <property type="match status" value="1"/>
</dbReference>
<dbReference type="Gene3D" id="1.10.10.60">
    <property type="entry name" value="Homeodomain-like"/>
    <property type="match status" value="1"/>
</dbReference>
<evidence type="ECO:0000256" key="3">
    <source>
        <dbReference type="ARBA" id="ARBA00023163"/>
    </source>
</evidence>
<dbReference type="AlphaFoldDB" id="A0A4Q1JRP1"/>
<dbReference type="Proteomes" id="UP000289784">
    <property type="component" value="Unassembled WGS sequence"/>
</dbReference>
<dbReference type="GO" id="GO:0043565">
    <property type="term" value="F:sequence-specific DNA binding"/>
    <property type="evidence" value="ECO:0007669"/>
    <property type="project" value="InterPro"/>
</dbReference>
<dbReference type="SMART" id="SM00342">
    <property type="entry name" value="HTH_ARAC"/>
    <property type="match status" value="1"/>
</dbReference>
<sequence>MAPVNNSFMARSLAWKAMSLARRVPDALEKSASLCRALGRPHNGPMPLAIPTRLTLRQGLPTPVSGVFLHHCQQALDRVVMPSAHLHVVVRDGSGGVEAYAMGARPRAHRKRIQAGQRTLFVRLAPGASRRLLGVAPRDLLGRVVALDTLWGSAACDRLLGQLEGLPTPEAAVRVLGEALAERGACVRAAERQPLIHAAMESLPYQDVASVARTLGVSERHLRRIFQDEIGLNPKAYARLQRFKQAVSSAIGSPKAHWAAIAADAGYCDQAHLIAEFRAIAGVTPRRFMQELAQAEDVSEGLGMPG</sequence>
<evidence type="ECO:0000256" key="2">
    <source>
        <dbReference type="ARBA" id="ARBA00023125"/>
    </source>
</evidence>
<evidence type="ECO:0000259" key="4">
    <source>
        <dbReference type="PROSITE" id="PS01124"/>
    </source>
</evidence>
<protein>
    <submittedName>
        <fullName evidence="5">AraC family transcriptional regulator</fullName>
    </submittedName>
</protein>
<dbReference type="InterPro" id="IPR018060">
    <property type="entry name" value="HTH_AraC"/>
</dbReference>